<comment type="caution">
    <text evidence="1">The sequence shown here is derived from an EMBL/GenBank/DDBJ whole genome shotgun (WGS) entry which is preliminary data.</text>
</comment>
<dbReference type="Proteomes" id="UP000177697">
    <property type="component" value="Unassembled WGS sequence"/>
</dbReference>
<protein>
    <recommendedName>
        <fullName evidence="3">DUF3631 domain-containing protein</fullName>
    </recommendedName>
</protein>
<dbReference type="AlphaFoldDB" id="A0A1G2UZ94"/>
<evidence type="ECO:0008006" key="3">
    <source>
        <dbReference type="Google" id="ProtNLM"/>
    </source>
</evidence>
<reference evidence="1 2" key="1">
    <citation type="journal article" date="2016" name="Nat. Commun.">
        <title>Thousands of microbial genomes shed light on interconnected biogeochemical processes in an aquifer system.</title>
        <authorList>
            <person name="Anantharaman K."/>
            <person name="Brown C.T."/>
            <person name="Hug L.A."/>
            <person name="Sharon I."/>
            <person name="Castelle C.J."/>
            <person name="Probst A.J."/>
            <person name="Thomas B.C."/>
            <person name="Singh A."/>
            <person name="Wilkins M.J."/>
            <person name="Karaoz U."/>
            <person name="Brodie E.L."/>
            <person name="Williams K.H."/>
            <person name="Hubbard S.S."/>
            <person name="Banfield J.F."/>
        </authorList>
    </citation>
    <scope>NUCLEOTIDE SEQUENCE [LARGE SCALE GENOMIC DNA]</scope>
</reference>
<accession>A0A1G2UZ94</accession>
<dbReference type="EMBL" id="MHWW01000017">
    <property type="protein sequence ID" value="OHB14680.1"/>
    <property type="molecule type" value="Genomic_DNA"/>
</dbReference>
<sequence length="473" mass="54653">MTIVDKNETRTLHPSLDIKDNILILGFRLKKDDGKDVDIYIHRIKDEVYITEIPGFNLEDGTSISIEKKKRLLAKLSQKWSANGLNKFMESVKDPFGEQLPKVGLYNKIKDSLRLYVEFENEADYSILTAWIIGSYLFPMFSAYPYIHIKAPKGSGKSQCLNFILQTAFNAVKARASLPALRDTVDSLRGTYILDQADCLYRINMEDILDIFTDSYKRGGGGIRKMIPNKRGWTVEEFDAFGPKAFGSIAQLPEDLRDRCIVIPLIKSKKNHPQINEEDTIWKEIRGELYSLLINHFQYISSIHIFKKIEYKENGSLLGRQLELWLPIETILSSLSVPEEEIEISKKRFLSRYEFASYQSTEIEGAVIDTIISLMKDKEDIVLHPKEIMEKIDSELFEEEDQFMSQKKRSTVVGRAINKFNLATSKLTRDSQGERYLFTKDHLQKIRDSYFAENDKKDTPSYIEEKTPIQSTF</sequence>
<organism evidence="1 2">
    <name type="scientific">Candidatus Zambryskibacteria bacterium RIFOXYC1_FULL_39_10</name>
    <dbReference type="NCBI Taxonomy" id="1802779"/>
    <lineage>
        <taxon>Bacteria</taxon>
        <taxon>Candidatus Zambryskiibacteriota</taxon>
    </lineage>
</organism>
<gene>
    <name evidence="1" type="ORF">A2431_00525</name>
</gene>
<evidence type="ECO:0000313" key="1">
    <source>
        <dbReference type="EMBL" id="OHB14680.1"/>
    </source>
</evidence>
<evidence type="ECO:0000313" key="2">
    <source>
        <dbReference type="Proteomes" id="UP000177697"/>
    </source>
</evidence>
<proteinExistence type="predicted"/>
<name>A0A1G2UZ94_9BACT</name>